<evidence type="ECO:0000313" key="2">
    <source>
        <dbReference type="Proteomes" id="UP001156484"/>
    </source>
</evidence>
<reference evidence="1" key="1">
    <citation type="submission" date="2022-10" db="EMBL/GenBank/DDBJ databases">
        <title>Rhodococcus ferula Z13 complete genome.</title>
        <authorList>
            <person name="Long X."/>
            <person name="Zang M."/>
        </authorList>
    </citation>
    <scope>NUCLEOTIDE SEQUENCE</scope>
    <source>
        <strain evidence="1">Z13</strain>
    </source>
</reference>
<dbReference type="Proteomes" id="UP001156484">
    <property type="component" value="Chromosome"/>
</dbReference>
<keyword evidence="2" id="KW-1185">Reference proteome</keyword>
<dbReference type="EMBL" id="CP107551">
    <property type="protein sequence ID" value="UYP17765.1"/>
    <property type="molecule type" value="Genomic_DNA"/>
</dbReference>
<proteinExistence type="predicted"/>
<sequence>MPEPHETTALFPPGRVTLQALLDYAASKRKMSGRKLAELAQSKGFEITHTTINGIRNGSYRFQPSDDSIRAIAWLAGVRDETAFEAAGRKPPGKPFAEELPPGVDRLGPKERKAVVEVLRVLVAQSTRIDELERERDSVLGNWSDAEIVPFGHDPKTLAAREGQTQDARESEQGTLDLPDPDGPEFGA</sequence>
<name>A0ACD4DCG9_9NOCA</name>
<evidence type="ECO:0000313" key="1">
    <source>
        <dbReference type="EMBL" id="UYP17765.1"/>
    </source>
</evidence>
<organism evidence="1 2">
    <name type="scientific">Rhodococcus sacchari</name>
    <dbReference type="NCBI Taxonomy" id="2962047"/>
    <lineage>
        <taxon>Bacteria</taxon>
        <taxon>Bacillati</taxon>
        <taxon>Actinomycetota</taxon>
        <taxon>Actinomycetes</taxon>
        <taxon>Mycobacteriales</taxon>
        <taxon>Nocardiaceae</taxon>
        <taxon>Rhodococcus</taxon>
    </lineage>
</organism>
<accession>A0ACD4DCG9</accession>
<gene>
    <name evidence="1" type="ORF">OED52_13900</name>
</gene>
<protein>
    <submittedName>
        <fullName evidence="1">Uncharacterized protein</fullName>
    </submittedName>
</protein>